<organism evidence="7 8">
    <name type="scientific">Leclercia barmai</name>
    <dbReference type="NCBI Taxonomy" id="2785629"/>
    <lineage>
        <taxon>Bacteria</taxon>
        <taxon>Pseudomonadati</taxon>
        <taxon>Pseudomonadota</taxon>
        <taxon>Gammaproteobacteria</taxon>
        <taxon>Enterobacterales</taxon>
        <taxon>Enterobacteriaceae</taxon>
        <taxon>Leclercia</taxon>
    </lineage>
</organism>
<dbReference type="InterPro" id="IPR014093">
    <property type="entry name" value="Thiamine_kinase"/>
</dbReference>
<accession>A0ABS7RTG6</accession>
<dbReference type="InterPro" id="IPR011009">
    <property type="entry name" value="Kinase-like_dom_sf"/>
</dbReference>
<keyword evidence="3 5" id="KW-0418">Kinase</keyword>
<evidence type="ECO:0000259" key="6">
    <source>
        <dbReference type="Pfam" id="PF01636"/>
    </source>
</evidence>
<evidence type="ECO:0000313" key="7">
    <source>
        <dbReference type="EMBL" id="MBZ0057572.1"/>
    </source>
</evidence>
<keyword evidence="1 5" id="KW-0808">Transferase</keyword>
<proteinExistence type="inferred from homology"/>
<gene>
    <name evidence="5 7" type="primary">thiK</name>
    <name evidence="7" type="ORF">ITX56_07015</name>
</gene>
<sequence>MQFSNSNLTRDTLLSRFFPQFRIIAPPAHAGLSGASCIIEHAGHRLVLRQCHAGLATPAHFRRQYHALRHLPADIAPQPRFYSPGWMAVDYLAGDIKTTLPAAPALAAMLYHLHQQPTFGWRITLTPLLEQYWLQASPSRRTPLWLRWHKRLRKQGEPRPLRLAPLHMDVHAGNIVHTDLGSRLLDWEYAGDGDVALELASVWTDGDVGRQALLAAYAEAAQLDLTQLQRQVKRWRPWVLMLMAGWFELRWQQSQDKQFITLADEVWRQLATRE</sequence>
<comment type="similarity">
    <text evidence="5">Belongs to the thiamine kinase family.</text>
</comment>
<evidence type="ECO:0000256" key="5">
    <source>
        <dbReference type="HAMAP-Rule" id="MF_01604"/>
    </source>
</evidence>
<protein>
    <recommendedName>
        <fullName evidence="5">Thiamine kinase</fullName>
        <ecNumber evidence="5">2.7.1.89</ecNumber>
    </recommendedName>
</protein>
<evidence type="ECO:0000313" key="8">
    <source>
        <dbReference type="Proteomes" id="UP000706580"/>
    </source>
</evidence>
<keyword evidence="4 5" id="KW-0067">ATP-binding</keyword>
<feature type="domain" description="Aminoglycoside phosphotransferase" evidence="6">
    <location>
        <begin position="31"/>
        <end position="223"/>
    </location>
</feature>
<comment type="caution">
    <text evidence="7">The sequence shown here is derived from an EMBL/GenBank/DDBJ whole genome shotgun (WGS) entry which is preliminary data.</text>
</comment>
<dbReference type="RefSeq" id="WP_223074351.1">
    <property type="nucleotide sequence ID" value="NZ_JADMNK010000002.1"/>
</dbReference>
<evidence type="ECO:0000256" key="2">
    <source>
        <dbReference type="ARBA" id="ARBA00022741"/>
    </source>
</evidence>
<dbReference type="EC" id="2.7.1.89" evidence="5"/>
<dbReference type="Pfam" id="PF01636">
    <property type="entry name" value="APH"/>
    <property type="match status" value="1"/>
</dbReference>
<keyword evidence="2 5" id="KW-0547">Nucleotide-binding</keyword>
<dbReference type="Gene3D" id="3.90.1200.10">
    <property type="match status" value="1"/>
</dbReference>
<dbReference type="HAMAP" id="MF_01604">
    <property type="entry name" value="Thiamine_kinase"/>
    <property type="match status" value="1"/>
</dbReference>
<evidence type="ECO:0000256" key="3">
    <source>
        <dbReference type="ARBA" id="ARBA00022777"/>
    </source>
</evidence>
<dbReference type="Proteomes" id="UP000706580">
    <property type="component" value="Unassembled WGS sequence"/>
</dbReference>
<dbReference type="InterPro" id="IPR002575">
    <property type="entry name" value="Aminoglycoside_PTrfase"/>
</dbReference>
<dbReference type="NCBIfam" id="NF007620">
    <property type="entry name" value="PRK10271.1"/>
    <property type="match status" value="1"/>
</dbReference>
<dbReference type="GO" id="GO:0019165">
    <property type="term" value="F:thiamine kinase activity"/>
    <property type="evidence" value="ECO:0007669"/>
    <property type="project" value="UniProtKB-EC"/>
</dbReference>
<comment type="function">
    <text evidence="5">Catalyzes the phosphorylation of thiamine to thiamine phosphate.</text>
</comment>
<dbReference type="EMBL" id="JADMNK010000002">
    <property type="protein sequence ID" value="MBZ0057572.1"/>
    <property type="molecule type" value="Genomic_DNA"/>
</dbReference>
<comment type="catalytic activity">
    <reaction evidence="5">
        <text>thiamine + ATP = thiamine phosphate + ADP + H(+)</text>
        <dbReference type="Rhea" id="RHEA:12012"/>
        <dbReference type="ChEBI" id="CHEBI:15378"/>
        <dbReference type="ChEBI" id="CHEBI:18385"/>
        <dbReference type="ChEBI" id="CHEBI:30616"/>
        <dbReference type="ChEBI" id="CHEBI:37575"/>
        <dbReference type="ChEBI" id="CHEBI:456216"/>
        <dbReference type="EC" id="2.7.1.89"/>
    </reaction>
</comment>
<name>A0ABS7RTG6_9ENTR</name>
<keyword evidence="8" id="KW-1185">Reference proteome</keyword>
<evidence type="ECO:0000256" key="1">
    <source>
        <dbReference type="ARBA" id="ARBA00022679"/>
    </source>
</evidence>
<comment type="pathway">
    <text evidence="5">Cofactor biosynthesis; thiamine diphosphate biosynthesis; thiamine phosphate from thiamine: step 1/1.</text>
</comment>
<reference evidence="7 8" key="1">
    <citation type="submission" date="2020-11" db="EMBL/GenBank/DDBJ databases">
        <title>Draft Genome of Enterobacter sp. strain EMC7.</title>
        <authorList>
            <person name="Barman P."/>
            <person name="Sinha S."/>
            <person name="Sen S."/>
            <person name="Chakraborty R."/>
        </authorList>
    </citation>
    <scope>NUCLEOTIDE SEQUENCE [LARGE SCALE GENOMIC DNA]</scope>
    <source>
        <strain evidence="7 8">EMC7</strain>
    </source>
</reference>
<dbReference type="SUPFAM" id="SSF56112">
    <property type="entry name" value="Protein kinase-like (PK-like)"/>
    <property type="match status" value="1"/>
</dbReference>
<evidence type="ECO:0000256" key="4">
    <source>
        <dbReference type="ARBA" id="ARBA00022840"/>
    </source>
</evidence>